<gene>
    <name evidence="6" type="ORF">IMCC3088_1293</name>
</gene>
<proteinExistence type="predicted"/>
<keyword evidence="2" id="KW-0488">Methylation</keyword>
<evidence type="ECO:0000256" key="1">
    <source>
        <dbReference type="ARBA" id="ARBA00004167"/>
    </source>
</evidence>
<organism evidence="6 7">
    <name type="scientific">Aequoribacter fuscus</name>
    <dbReference type="NCBI Taxonomy" id="2518989"/>
    <lineage>
        <taxon>Bacteria</taxon>
        <taxon>Pseudomonadati</taxon>
        <taxon>Pseudomonadota</taxon>
        <taxon>Gammaproteobacteria</taxon>
        <taxon>Cellvibrionales</taxon>
        <taxon>Halieaceae</taxon>
        <taxon>Aequoribacter</taxon>
    </lineage>
</organism>
<dbReference type="Gene3D" id="3.55.40.10">
    <property type="entry name" value="minor pseudopilin epsh domain"/>
    <property type="match status" value="1"/>
</dbReference>
<dbReference type="Proteomes" id="UP000005615">
    <property type="component" value="Unassembled WGS sequence"/>
</dbReference>
<keyword evidence="4" id="KW-1133">Transmembrane helix</keyword>
<evidence type="ECO:0000256" key="3">
    <source>
        <dbReference type="ARBA" id="ARBA00022692"/>
    </source>
</evidence>
<evidence type="ECO:0000313" key="7">
    <source>
        <dbReference type="Proteomes" id="UP000005615"/>
    </source>
</evidence>
<dbReference type="GO" id="GO:0015627">
    <property type="term" value="C:type II protein secretion system complex"/>
    <property type="evidence" value="ECO:0007669"/>
    <property type="project" value="InterPro"/>
</dbReference>
<comment type="caution">
    <text evidence="6">The sequence shown here is derived from an EMBL/GenBank/DDBJ whole genome shotgun (WGS) entry which is preliminary data.</text>
</comment>
<keyword evidence="3" id="KW-0812">Transmembrane</keyword>
<dbReference type="InterPro" id="IPR002416">
    <property type="entry name" value="T2SS_protein-GspH"/>
</dbReference>
<evidence type="ECO:0000256" key="4">
    <source>
        <dbReference type="ARBA" id="ARBA00022989"/>
    </source>
</evidence>
<evidence type="ECO:0000256" key="5">
    <source>
        <dbReference type="ARBA" id="ARBA00023136"/>
    </source>
</evidence>
<dbReference type="AlphaFoldDB" id="F3L1F3"/>
<dbReference type="NCBIfam" id="TIGR02532">
    <property type="entry name" value="IV_pilin_GFxxxE"/>
    <property type="match status" value="1"/>
</dbReference>
<name>F3L1F3_9GAMM</name>
<dbReference type="STRING" id="2518989.IMCC3088_1293"/>
<dbReference type="GO" id="GO:0015628">
    <property type="term" value="P:protein secretion by the type II secretion system"/>
    <property type="evidence" value="ECO:0007669"/>
    <property type="project" value="InterPro"/>
</dbReference>
<dbReference type="EMBL" id="AEIG01000030">
    <property type="protein sequence ID" value="EGG29845.1"/>
    <property type="molecule type" value="Genomic_DNA"/>
</dbReference>
<keyword evidence="5" id="KW-0472">Membrane</keyword>
<dbReference type="InterPro" id="IPR045584">
    <property type="entry name" value="Pilin-like"/>
</dbReference>
<dbReference type="GO" id="GO:0016020">
    <property type="term" value="C:membrane"/>
    <property type="evidence" value="ECO:0007669"/>
    <property type="project" value="UniProtKB-SubCell"/>
</dbReference>
<dbReference type="PROSITE" id="PS00409">
    <property type="entry name" value="PROKAR_NTER_METHYL"/>
    <property type="match status" value="1"/>
</dbReference>
<evidence type="ECO:0000313" key="6">
    <source>
        <dbReference type="EMBL" id="EGG29845.1"/>
    </source>
</evidence>
<sequence length="179" mass="20376">MRVERHRGFSLIEILVAVFVIVMVASVVMLNVSSPTRDRLAQDAAQQFARTLNYALEEAEYANAVYGLFAERATSDSRDILFTYKYIEDNRWVSANDQVLSQALRFDAELEVDLEVEGTLVDIKARPVETEQWQPVLRLLPSGEMSAGRLIVTDDNDTSRFWRVEWTIFGGATAILEQR</sequence>
<dbReference type="Pfam" id="PF07963">
    <property type="entry name" value="N_methyl"/>
    <property type="match status" value="1"/>
</dbReference>
<dbReference type="PRINTS" id="PR00885">
    <property type="entry name" value="BCTERIALGSPH"/>
</dbReference>
<protein>
    <submittedName>
        <fullName evidence="6">General secretion pathway protein H</fullName>
    </submittedName>
</protein>
<accession>F3L1F3</accession>
<dbReference type="RefSeq" id="WP_009575555.1">
    <property type="nucleotide sequence ID" value="NZ_CP036423.1"/>
</dbReference>
<keyword evidence="7" id="KW-1185">Reference proteome</keyword>
<comment type="subcellular location">
    <subcellularLocation>
        <location evidence="1">Membrane</location>
        <topology evidence="1">Single-pass membrane protein</topology>
    </subcellularLocation>
</comment>
<dbReference type="InterPro" id="IPR012902">
    <property type="entry name" value="N_methyl_site"/>
</dbReference>
<reference evidence="6 7" key="1">
    <citation type="journal article" date="2011" name="J. Bacteriol.">
        <title>Genome sequence of strain IMCC3088, a proteorhodopsin-containing marine bacterium belonging to the OM60/NOR5 clade.</title>
        <authorList>
            <person name="Jang Y."/>
            <person name="Oh H.M."/>
            <person name="Kang I."/>
            <person name="Lee K."/>
            <person name="Yang S.J."/>
            <person name="Cho J.C."/>
        </authorList>
    </citation>
    <scope>NUCLEOTIDE SEQUENCE [LARGE SCALE GENOMIC DNA]</scope>
    <source>
        <strain evidence="6 7">IMCC3088</strain>
    </source>
</reference>
<dbReference type="SUPFAM" id="SSF54523">
    <property type="entry name" value="Pili subunits"/>
    <property type="match status" value="1"/>
</dbReference>
<evidence type="ECO:0000256" key="2">
    <source>
        <dbReference type="ARBA" id="ARBA00022481"/>
    </source>
</evidence>